<evidence type="ECO:0000313" key="4">
    <source>
        <dbReference type="Proteomes" id="UP001205311"/>
    </source>
</evidence>
<organism evidence="3 4">
    <name type="scientific">Streptoalloteichus tenebrarius (strain ATCC 17920 / DSM 40477 / JCM 4838 / CBS 697.72 / NBRC 16177 / NCIMB 11028 / NRRL B-12390 / A12253. 1 / ISP 5477)</name>
    <name type="common">Streptomyces tenebrarius</name>
    <dbReference type="NCBI Taxonomy" id="1933"/>
    <lineage>
        <taxon>Bacteria</taxon>
        <taxon>Bacillati</taxon>
        <taxon>Actinomycetota</taxon>
        <taxon>Actinomycetes</taxon>
        <taxon>Pseudonocardiales</taxon>
        <taxon>Pseudonocardiaceae</taxon>
        <taxon>Streptoalloteichus</taxon>
    </lineage>
</organism>
<protein>
    <submittedName>
        <fullName evidence="3">3-(3-hydroxy-phenyl)propionate hydroxylase</fullName>
    </submittedName>
</protein>
<sequence length="531" mass="57477">MDDGVRGPVLVVGGGPVGLATALLLARAGTPSVVLEAAPRRLAVGSRSICVQRDVLDILERVGLGRRIADAGVTWWVGRTFFREHEVLVTTFPEDSHSTFPPFTNISQTDLELLLDERAAAEPAVDVRFGHRVVGIEQDDAGVTARVVTEDGERAFYGTHCVAADGAHSTVRHLLGLPFEGESYPDQFLIADVRADFGFDAPERRFFFDPVWNPGRQVLLHPQPGGVWRIDWQVPADFDLDRAQESGALDAKIRAIVGDRDHDLLWVSVYRFHQRRVPAMRVGRVLFAGDAAHVMAPFGARGLNSGVQDAENAAWKIAYERAGWAGPLLLDSYDVERGAAADENLDVTSATMRFLSPRTQAEREHRHAVLTRSVEDPSVRPLIDSGRLAEPFWYVDSPLTTPPSAREVAAFPRAPGAARPPLPGVLCPDAPLAGGWRLRQVLGPHFTVLTSLTAGQSVLSGDPGSPTAPPTRLVRLPERGLAEELRLGPASFALVRPDGHLAAVRHDVAADAAEAELAAALRRATGWGQTP</sequence>
<evidence type="ECO:0000259" key="2">
    <source>
        <dbReference type="Pfam" id="PF01494"/>
    </source>
</evidence>
<keyword evidence="1" id="KW-0560">Oxidoreductase</keyword>
<reference evidence="3 4" key="1">
    <citation type="submission" date="2022-06" db="EMBL/GenBank/DDBJ databases">
        <title>Genomic Encyclopedia of Archaeal and Bacterial Type Strains, Phase II (KMG-II): from individual species to whole genera.</title>
        <authorList>
            <person name="Goeker M."/>
        </authorList>
    </citation>
    <scope>NUCLEOTIDE SEQUENCE [LARGE SCALE GENOMIC DNA]</scope>
    <source>
        <strain evidence="3 4">DSM 40477</strain>
    </source>
</reference>
<dbReference type="InterPro" id="IPR050631">
    <property type="entry name" value="PheA/TfdB_FAD_monoxygenase"/>
</dbReference>
<dbReference type="InterPro" id="IPR036188">
    <property type="entry name" value="FAD/NAD-bd_sf"/>
</dbReference>
<keyword evidence="4" id="KW-1185">Reference proteome</keyword>
<dbReference type="InterPro" id="IPR002938">
    <property type="entry name" value="FAD-bd"/>
</dbReference>
<dbReference type="PANTHER" id="PTHR43476">
    <property type="entry name" value="3-(3-HYDROXY-PHENYL)PROPIONATE/3-HYDROXYCINNAMIC ACID HYDROXYLASE"/>
    <property type="match status" value="1"/>
</dbReference>
<dbReference type="NCBIfam" id="NF006002">
    <property type="entry name" value="PRK08132.1"/>
    <property type="match status" value="1"/>
</dbReference>
<proteinExistence type="predicted"/>
<dbReference type="PANTHER" id="PTHR43476:SF3">
    <property type="entry name" value="FAD-BINDING MONOOXYGENASE"/>
    <property type="match status" value="1"/>
</dbReference>
<accession>A0ABT1HXB7</accession>
<evidence type="ECO:0000256" key="1">
    <source>
        <dbReference type="ARBA" id="ARBA00023002"/>
    </source>
</evidence>
<dbReference type="PRINTS" id="PR00420">
    <property type="entry name" value="RNGMNOXGNASE"/>
</dbReference>
<evidence type="ECO:0000313" key="3">
    <source>
        <dbReference type="EMBL" id="MCP2260167.1"/>
    </source>
</evidence>
<dbReference type="Proteomes" id="UP001205311">
    <property type="component" value="Unassembled WGS sequence"/>
</dbReference>
<feature type="domain" description="FAD-binding" evidence="2">
    <location>
        <begin position="8"/>
        <end position="346"/>
    </location>
</feature>
<dbReference type="Gene3D" id="3.50.50.60">
    <property type="entry name" value="FAD/NAD(P)-binding domain"/>
    <property type="match status" value="1"/>
</dbReference>
<dbReference type="EMBL" id="JAMTCP010000024">
    <property type="protein sequence ID" value="MCP2260167.1"/>
    <property type="molecule type" value="Genomic_DNA"/>
</dbReference>
<dbReference type="SUPFAM" id="SSF51905">
    <property type="entry name" value="FAD/NAD(P)-binding domain"/>
    <property type="match status" value="1"/>
</dbReference>
<gene>
    <name evidence="3" type="ORF">LX15_003880</name>
</gene>
<comment type="caution">
    <text evidence="3">The sequence shown here is derived from an EMBL/GenBank/DDBJ whole genome shotgun (WGS) entry which is preliminary data.</text>
</comment>
<name>A0ABT1HXB7_STRSD</name>
<dbReference type="RefSeq" id="WP_253671041.1">
    <property type="nucleotide sequence ID" value="NZ_JAMTCP010000024.1"/>
</dbReference>
<dbReference type="Gene3D" id="3.40.30.120">
    <property type="match status" value="1"/>
</dbReference>
<dbReference type="Gene3D" id="3.30.70.2450">
    <property type="match status" value="1"/>
</dbReference>
<dbReference type="Pfam" id="PF01494">
    <property type="entry name" value="FAD_binding_3"/>
    <property type="match status" value="1"/>
</dbReference>